<dbReference type="GO" id="GO:0015421">
    <property type="term" value="F:ABC-type oligopeptide transporter activity"/>
    <property type="evidence" value="ECO:0007669"/>
    <property type="project" value="TreeGrafter"/>
</dbReference>
<dbReference type="Gene3D" id="3.40.50.300">
    <property type="entry name" value="P-loop containing nucleotide triphosphate hydrolases"/>
    <property type="match status" value="1"/>
</dbReference>
<evidence type="ECO:0000259" key="1">
    <source>
        <dbReference type="Pfam" id="PF00005"/>
    </source>
</evidence>
<organism evidence="2 3">
    <name type="scientific">Dibothriocephalus latus</name>
    <name type="common">Fish tapeworm</name>
    <name type="synonym">Diphyllobothrium latum</name>
    <dbReference type="NCBI Taxonomy" id="60516"/>
    <lineage>
        <taxon>Eukaryota</taxon>
        <taxon>Metazoa</taxon>
        <taxon>Spiralia</taxon>
        <taxon>Lophotrochozoa</taxon>
        <taxon>Platyhelminthes</taxon>
        <taxon>Cestoda</taxon>
        <taxon>Eucestoda</taxon>
        <taxon>Diphyllobothriidea</taxon>
        <taxon>Diphyllobothriidae</taxon>
        <taxon>Dibothriocephalus</taxon>
    </lineage>
</organism>
<accession>A0A3P6QRX4</accession>
<dbReference type="AlphaFoldDB" id="A0A3P6QRX4"/>
<dbReference type="InterPro" id="IPR039421">
    <property type="entry name" value="Type_1_exporter"/>
</dbReference>
<evidence type="ECO:0000313" key="3">
    <source>
        <dbReference type="Proteomes" id="UP000281553"/>
    </source>
</evidence>
<name>A0A3P6QRX4_DIBLA</name>
<dbReference type="GO" id="GO:0005743">
    <property type="term" value="C:mitochondrial inner membrane"/>
    <property type="evidence" value="ECO:0007669"/>
    <property type="project" value="TreeGrafter"/>
</dbReference>
<dbReference type="PANTHER" id="PTHR43394:SF1">
    <property type="entry name" value="ATP-BINDING CASSETTE SUB-FAMILY B MEMBER 10, MITOCHONDRIAL"/>
    <property type="match status" value="1"/>
</dbReference>
<dbReference type="Pfam" id="PF00005">
    <property type="entry name" value="ABC_tran"/>
    <property type="match status" value="1"/>
</dbReference>
<dbReference type="InterPro" id="IPR003439">
    <property type="entry name" value="ABC_transporter-like_ATP-bd"/>
</dbReference>
<keyword evidence="3" id="KW-1185">Reference proteome</keyword>
<gene>
    <name evidence="2" type="ORF">DILT_LOCUS464</name>
</gene>
<dbReference type="SUPFAM" id="SSF52540">
    <property type="entry name" value="P-loop containing nucleoside triphosphate hydrolases"/>
    <property type="match status" value="1"/>
</dbReference>
<evidence type="ECO:0000313" key="2">
    <source>
        <dbReference type="EMBL" id="VDK32958.1"/>
    </source>
</evidence>
<dbReference type="GO" id="GO:0090374">
    <property type="term" value="P:oligopeptide export from mitochondrion"/>
    <property type="evidence" value="ECO:0007669"/>
    <property type="project" value="TreeGrafter"/>
</dbReference>
<dbReference type="PANTHER" id="PTHR43394">
    <property type="entry name" value="ATP-DEPENDENT PERMEASE MDL1, MITOCHONDRIAL"/>
    <property type="match status" value="1"/>
</dbReference>
<proteinExistence type="predicted"/>
<sequence length="148" mass="16196">MNVVYGSIALGRSLPLMEFFLRAVGAALPVFETIERILKHFNLTITPGETVAIVGPSGSGKSTIVQLIQRHYDVNQGQILIDDVDIRDLDVKWLREQLGVVSQEPVLFAGSVRTNIGMMKPEASQDEIEHAAKIANAHDFISGLPEVC</sequence>
<protein>
    <recommendedName>
        <fullName evidence="1">ABC transporter domain-containing protein</fullName>
    </recommendedName>
</protein>
<dbReference type="OrthoDB" id="6500128at2759"/>
<dbReference type="GO" id="GO:0016887">
    <property type="term" value="F:ATP hydrolysis activity"/>
    <property type="evidence" value="ECO:0007669"/>
    <property type="project" value="InterPro"/>
</dbReference>
<dbReference type="GO" id="GO:0005524">
    <property type="term" value="F:ATP binding"/>
    <property type="evidence" value="ECO:0007669"/>
    <property type="project" value="InterPro"/>
</dbReference>
<dbReference type="InterPro" id="IPR027417">
    <property type="entry name" value="P-loop_NTPase"/>
</dbReference>
<dbReference type="Proteomes" id="UP000281553">
    <property type="component" value="Unassembled WGS sequence"/>
</dbReference>
<feature type="domain" description="ABC transporter" evidence="1">
    <location>
        <begin position="38"/>
        <end position="138"/>
    </location>
</feature>
<reference evidence="2 3" key="1">
    <citation type="submission" date="2018-11" db="EMBL/GenBank/DDBJ databases">
        <authorList>
            <consortium name="Pathogen Informatics"/>
        </authorList>
    </citation>
    <scope>NUCLEOTIDE SEQUENCE [LARGE SCALE GENOMIC DNA]</scope>
</reference>
<dbReference type="EMBL" id="UYRU01001956">
    <property type="protein sequence ID" value="VDK32958.1"/>
    <property type="molecule type" value="Genomic_DNA"/>
</dbReference>